<dbReference type="InterPro" id="IPR000571">
    <property type="entry name" value="Znf_CCCH"/>
</dbReference>
<keyword evidence="5" id="KW-1185">Reference proteome</keyword>
<sequence>MAPDAKYTRQYCICRNFTTDGVCTRPSCQFSHTLLDTARIAALVGEFAPCAADEKVHFLIEYTKYSAMLDDVDADEHKWRMRLLAGGRATLCEAGLGADAAGGSVSVQPTYPVKGQAREAGAAIDALERKVFGRSHPPDPVRWTLCKQHITGACRQGAACRYSHTLFDTHRVDALLAAAVREHGYGDYRPLVEAECVRPAGAPALLWRVTLRCVVGGYQQKAAPQPVVVTAPDLNTAFRLLEGQFAASTGSPLPATPSPPFSGHRRHSTATPRPARGHARQRSTPNATRTANPTPATPRPAAQHTSSAPADPQQSFSEAAGTHDPPPPYHDAVRGDAPPPHSSHSSKRAL</sequence>
<feature type="domain" description="C3H1-type" evidence="3">
    <location>
        <begin position="13"/>
        <end position="35"/>
    </location>
</feature>
<dbReference type="Pfam" id="PF14608">
    <property type="entry name" value="zf-CCCH_2"/>
    <property type="match status" value="2"/>
</dbReference>
<evidence type="ECO:0000259" key="3">
    <source>
        <dbReference type="PROSITE" id="PS50103"/>
    </source>
</evidence>
<keyword evidence="1" id="KW-0863">Zinc-finger</keyword>
<feature type="zinc finger region" description="C3H1-type" evidence="1">
    <location>
        <begin position="13"/>
        <end position="35"/>
    </location>
</feature>
<proteinExistence type="predicted"/>
<reference evidence="4 5" key="1">
    <citation type="submission" date="2021-08" db="EMBL/GenBank/DDBJ databases">
        <title>Draft Genome Sequence of Phanerochaete sordida strain YK-624.</title>
        <authorList>
            <person name="Mori T."/>
            <person name="Dohra H."/>
            <person name="Suzuki T."/>
            <person name="Kawagishi H."/>
            <person name="Hirai H."/>
        </authorList>
    </citation>
    <scope>NUCLEOTIDE SEQUENCE [LARGE SCALE GENOMIC DNA]</scope>
    <source>
        <strain evidence="4 5">YK-624</strain>
    </source>
</reference>
<evidence type="ECO:0000256" key="1">
    <source>
        <dbReference type="PROSITE-ProRule" id="PRU00723"/>
    </source>
</evidence>
<dbReference type="EMBL" id="BPQB01000013">
    <property type="protein sequence ID" value="GJE89630.1"/>
    <property type="molecule type" value="Genomic_DNA"/>
</dbReference>
<organism evidence="4 5">
    <name type="scientific">Phanerochaete sordida</name>
    <dbReference type="NCBI Taxonomy" id="48140"/>
    <lineage>
        <taxon>Eukaryota</taxon>
        <taxon>Fungi</taxon>
        <taxon>Dikarya</taxon>
        <taxon>Basidiomycota</taxon>
        <taxon>Agaricomycotina</taxon>
        <taxon>Agaricomycetes</taxon>
        <taxon>Polyporales</taxon>
        <taxon>Phanerochaetaceae</taxon>
        <taxon>Phanerochaete</taxon>
    </lineage>
</organism>
<keyword evidence="1" id="KW-0479">Metal-binding</keyword>
<gene>
    <name evidence="4" type="ORF">PsYK624_057340</name>
</gene>
<feature type="zinc finger region" description="C3H1-type" evidence="1">
    <location>
        <begin position="140"/>
        <end position="167"/>
    </location>
</feature>
<dbReference type="OrthoDB" id="2787564at2759"/>
<evidence type="ECO:0000313" key="4">
    <source>
        <dbReference type="EMBL" id="GJE89630.1"/>
    </source>
</evidence>
<dbReference type="GO" id="GO:0008270">
    <property type="term" value="F:zinc ion binding"/>
    <property type="evidence" value="ECO:0007669"/>
    <property type="project" value="UniProtKB-KW"/>
</dbReference>
<comment type="caution">
    <text evidence="4">The sequence shown here is derived from an EMBL/GenBank/DDBJ whole genome shotgun (WGS) entry which is preliminary data.</text>
</comment>
<feature type="compositionally biased region" description="Polar residues" evidence="2">
    <location>
        <begin position="303"/>
        <end position="317"/>
    </location>
</feature>
<name>A0A9P3G852_9APHY</name>
<dbReference type="SMART" id="SM00356">
    <property type="entry name" value="ZnF_C3H1"/>
    <property type="match status" value="2"/>
</dbReference>
<evidence type="ECO:0000313" key="5">
    <source>
        <dbReference type="Proteomes" id="UP000703269"/>
    </source>
</evidence>
<keyword evidence="1" id="KW-0862">Zinc</keyword>
<accession>A0A9P3G852</accession>
<dbReference type="AlphaFoldDB" id="A0A9P3G852"/>
<dbReference type="Proteomes" id="UP000703269">
    <property type="component" value="Unassembled WGS sequence"/>
</dbReference>
<evidence type="ECO:0000256" key="2">
    <source>
        <dbReference type="SAM" id="MobiDB-lite"/>
    </source>
</evidence>
<feature type="compositionally biased region" description="Low complexity" evidence="2">
    <location>
        <begin position="284"/>
        <end position="302"/>
    </location>
</feature>
<dbReference type="PROSITE" id="PS50103">
    <property type="entry name" value="ZF_C3H1"/>
    <property type="match status" value="2"/>
</dbReference>
<protein>
    <recommendedName>
        <fullName evidence="3">C3H1-type domain-containing protein</fullName>
    </recommendedName>
</protein>
<feature type="domain" description="C3H1-type" evidence="3">
    <location>
        <begin position="140"/>
        <end position="167"/>
    </location>
</feature>
<feature type="region of interest" description="Disordered" evidence="2">
    <location>
        <begin position="248"/>
        <end position="350"/>
    </location>
</feature>